<evidence type="ECO:0000313" key="4">
    <source>
        <dbReference type="Proteomes" id="UP000475249"/>
    </source>
</evidence>
<dbReference type="SMART" id="SM00530">
    <property type="entry name" value="HTH_XRE"/>
    <property type="match status" value="1"/>
</dbReference>
<dbReference type="CDD" id="cd00093">
    <property type="entry name" value="HTH_XRE"/>
    <property type="match status" value="1"/>
</dbReference>
<dbReference type="InterPro" id="IPR001387">
    <property type="entry name" value="Cro/C1-type_HTH"/>
</dbReference>
<dbReference type="Gene3D" id="1.10.10.2910">
    <property type="match status" value="1"/>
</dbReference>
<organism evidence="3 4">
    <name type="scientific">Poritiphilus flavus</name>
    <dbReference type="NCBI Taxonomy" id="2697053"/>
    <lineage>
        <taxon>Bacteria</taxon>
        <taxon>Pseudomonadati</taxon>
        <taxon>Bacteroidota</taxon>
        <taxon>Flavobacteriia</taxon>
        <taxon>Flavobacteriales</taxon>
        <taxon>Flavobacteriaceae</taxon>
        <taxon>Poritiphilus</taxon>
    </lineage>
</organism>
<dbReference type="InterPro" id="IPR052345">
    <property type="entry name" value="Rad_response_metalloprotease"/>
</dbReference>
<dbReference type="GO" id="GO:0003677">
    <property type="term" value="F:DNA binding"/>
    <property type="evidence" value="ECO:0007669"/>
    <property type="project" value="InterPro"/>
</dbReference>
<name>A0A6L9EIE3_9FLAO</name>
<reference evidence="3 4" key="1">
    <citation type="submission" date="2020-01" db="EMBL/GenBank/DDBJ databases">
        <title>Bacteria diversity of Porities sp.</title>
        <authorList>
            <person name="Wang G."/>
        </authorList>
    </citation>
    <scope>NUCLEOTIDE SEQUENCE [LARGE SCALE GENOMIC DNA]</scope>
    <source>
        <strain evidence="3 4">R33</strain>
    </source>
</reference>
<evidence type="ECO:0000259" key="2">
    <source>
        <dbReference type="PROSITE" id="PS50943"/>
    </source>
</evidence>
<evidence type="ECO:0000313" key="3">
    <source>
        <dbReference type="EMBL" id="NAS14436.1"/>
    </source>
</evidence>
<dbReference type="Pfam" id="PF06114">
    <property type="entry name" value="Peptidase_M78"/>
    <property type="match status" value="1"/>
</dbReference>
<dbReference type="PANTHER" id="PTHR43236:SF2">
    <property type="entry name" value="BLL0069 PROTEIN"/>
    <property type="match status" value="1"/>
</dbReference>
<comment type="caution">
    <text evidence="3">The sequence shown here is derived from an EMBL/GenBank/DDBJ whole genome shotgun (WGS) entry which is preliminary data.</text>
</comment>
<dbReference type="InterPro" id="IPR010359">
    <property type="entry name" value="IrrE_HExxH"/>
</dbReference>
<dbReference type="PANTHER" id="PTHR43236">
    <property type="entry name" value="ANTITOXIN HIGA1"/>
    <property type="match status" value="1"/>
</dbReference>
<protein>
    <submittedName>
        <fullName evidence="3">Helix-turn-helix domain-containing protein</fullName>
    </submittedName>
</protein>
<evidence type="ECO:0000256" key="1">
    <source>
        <dbReference type="ARBA" id="ARBA00007227"/>
    </source>
</evidence>
<keyword evidence="4" id="KW-1185">Reference proteome</keyword>
<comment type="similarity">
    <text evidence="1">Belongs to the short-chain fatty acyl-CoA assimilation regulator (ScfR) family.</text>
</comment>
<dbReference type="InterPro" id="IPR010982">
    <property type="entry name" value="Lambda_DNA-bd_dom_sf"/>
</dbReference>
<accession>A0A6L9EIE3</accession>
<dbReference type="RefSeq" id="WP_161437485.1">
    <property type="nucleotide sequence ID" value="NZ_WXYO01000011.1"/>
</dbReference>
<dbReference type="Proteomes" id="UP000475249">
    <property type="component" value="Unassembled WGS sequence"/>
</dbReference>
<sequence>MADKAFLTPKILKWARESSKISLEDAAKKVNVSPERLEAWENGADYPTIRQASMLAKFYRRPFSLFFLPDIPLDFQPLQDFRSDDSIDLDTASLFIIREIQQKQSWISDLYEETGEEALPFIGKFSLDNNPEEVAIDILKALNINPEYYEKDPIKEWIEKAERAGIFVSRTSFIHSKLIIDKDVIQGFAIADKYAPFVFVNSQNWDAPQLFTLVHELAHIWIAKSGISNEIEIDIVGDRKSKYHPVELFCNVVAANALMPVNLMMSIPSDVFDSQRSVFRIVKTLGVSSFAFLYRSLNLGLIDLNSYRELKKDAEEAFNEFVLREQEKKRKRKEEEKVGGPSPYLLKLNKNSRLFTRVVMDSYKSGILPPSIASNLLNTKINKFSKFETYMT</sequence>
<dbReference type="AlphaFoldDB" id="A0A6L9EIE3"/>
<dbReference type="EMBL" id="WXYO01000011">
    <property type="protein sequence ID" value="NAS14436.1"/>
    <property type="molecule type" value="Genomic_DNA"/>
</dbReference>
<dbReference type="Gene3D" id="1.10.260.40">
    <property type="entry name" value="lambda repressor-like DNA-binding domains"/>
    <property type="match status" value="1"/>
</dbReference>
<dbReference type="Pfam" id="PF01381">
    <property type="entry name" value="HTH_3"/>
    <property type="match status" value="1"/>
</dbReference>
<dbReference type="SUPFAM" id="SSF47413">
    <property type="entry name" value="lambda repressor-like DNA-binding domains"/>
    <property type="match status" value="1"/>
</dbReference>
<gene>
    <name evidence="3" type="ORF">GTQ38_20665</name>
</gene>
<proteinExistence type="inferred from homology"/>
<dbReference type="PROSITE" id="PS50943">
    <property type="entry name" value="HTH_CROC1"/>
    <property type="match status" value="1"/>
</dbReference>
<feature type="domain" description="HTH cro/C1-type" evidence="2">
    <location>
        <begin position="12"/>
        <end position="66"/>
    </location>
</feature>